<protein>
    <submittedName>
        <fullName evidence="1">Uncharacterized protein</fullName>
    </submittedName>
</protein>
<name>A0A9J6C4T9_POLVA</name>
<reference evidence="1" key="1">
    <citation type="submission" date="2021-03" db="EMBL/GenBank/DDBJ databases">
        <title>Chromosome level genome of the anhydrobiotic midge Polypedilum vanderplanki.</title>
        <authorList>
            <person name="Yoshida Y."/>
            <person name="Kikawada T."/>
            <person name="Gusev O."/>
        </authorList>
    </citation>
    <scope>NUCLEOTIDE SEQUENCE</scope>
    <source>
        <strain evidence="1">NIAS01</strain>
        <tissue evidence="1">Whole body or cell culture</tissue>
    </source>
</reference>
<evidence type="ECO:0000313" key="2">
    <source>
        <dbReference type="Proteomes" id="UP001107558"/>
    </source>
</evidence>
<comment type="caution">
    <text evidence="1">The sequence shown here is derived from an EMBL/GenBank/DDBJ whole genome shotgun (WGS) entry which is preliminary data.</text>
</comment>
<accession>A0A9J6C4T9</accession>
<dbReference type="AlphaFoldDB" id="A0A9J6C4T9"/>
<dbReference type="Proteomes" id="UP001107558">
    <property type="component" value="Chromosome 2"/>
</dbReference>
<keyword evidence="2" id="KW-1185">Reference proteome</keyword>
<dbReference type="OrthoDB" id="10639949at2759"/>
<organism evidence="1 2">
    <name type="scientific">Polypedilum vanderplanki</name>
    <name type="common">Sleeping chironomid midge</name>
    <dbReference type="NCBI Taxonomy" id="319348"/>
    <lineage>
        <taxon>Eukaryota</taxon>
        <taxon>Metazoa</taxon>
        <taxon>Ecdysozoa</taxon>
        <taxon>Arthropoda</taxon>
        <taxon>Hexapoda</taxon>
        <taxon>Insecta</taxon>
        <taxon>Pterygota</taxon>
        <taxon>Neoptera</taxon>
        <taxon>Endopterygota</taxon>
        <taxon>Diptera</taxon>
        <taxon>Nematocera</taxon>
        <taxon>Chironomoidea</taxon>
        <taxon>Chironomidae</taxon>
        <taxon>Chironominae</taxon>
        <taxon>Polypedilum</taxon>
        <taxon>Polypedilum</taxon>
    </lineage>
</organism>
<proteinExistence type="predicted"/>
<evidence type="ECO:0000313" key="1">
    <source>
        <dbReference type="EMBL" id="KAG5677153.1"/>
    </source>
</evidence>
<sequence length="328" mass="38642">MIEDIIEESELFCDDIYLDSHKKLKSKKLSVRNPANLEKARSNILTKVRQLPISRQSAEILYKQVLNHKILDIVKVLKIGKKSVTIHAKANIEHKIFEKLKNTDNVIIKVYNDPANAGHEIIAYSKNIHNEEKEPNNDPYPKHIETDRNFLYEKMVIYQLQNIVIMKMLDVTKSIAEVIKENMNRISEIFREILQLFVDVKDRDMQFWQNDLCGAKHVVWCNDKWIILGTINKNKLYTTSENDTKIISNALIDIINIFNEHGMSFENLEKVFSSIFASTSIYSWNWKGSVHSYVLQEYFRFKEVYGKIPRRYIKTRFPKQSKQSKKKK</sequence>
<gene>
    <name evidence="1" type="ORF">PVAND_006935</name>
</gene>
<dbReference type="EMBL" id="JADBJN010000002">
    <property type="protein sequence ID" value="KAG5677153.1"/>
    <property type="molecule type" value="Genomic_DNA"/>
</dbReference>